<dbReference type="Proteomes" id="UP000683360">
    <property type="component" value="Unassembled WGS sequence"/>
</dbReference>
<dbReference type="AlphaFoldDB" id="A0A8S3SE92"/>
<name>A0A8S3SE92_MYTED</name>
<dbReference type="EMBL" id="CAJPWZ010001627">
    <property type="protein sequence ID" value="CAG2219302.1"/>
    <property type="molecule type" value="Genomic_DNA"/>
</dbReference>
<feature type="transmembrane region" description="Helical" evidence="1">
    <location>
        <begin position="112"/>
        <end position="136"/>
    </location>
</feature>
<evidence type="ECO:0000313" key="3">
    <source>
        <dbReference type="Proteomes" id="UP000683360"/>
    </source>
</evidence>
<comment type="caution">
    <text evidence="2">The sequence shown here is derived from an EMBL/GenBank/DDBJ whole genome shotgun (WGS) entry which is preliminary data.</text>
</comment>
<sequence length="255" mass="29170">MVTNWFRPLPKKYITIYHNDDPLFCYLSSDYGLDMITLLAVNVTIESKKHPGLRLDEDRRVEVGLYSPKRNLHFCSSEWDDHDATVLWSGKAGKCVTNHNQELSTVESGSPFSGVSVGISVAFVVVVCVIIVVVIIRRRSIHIYHKEDKEFLKREGEEIKRQETSFNAYTNGAPRLSDHTYDLFESDKLKCCSLDSNLQKKTKASFTNKKEQSIYQKTGFDEFTNNKPRLSDHTYELLEISGYNKMTNVSVPSAK</sequence>
<proteinExistence type="predicted"/>
<gene>
    <name evidence="2" type="ORF">MEDL_32880</name>
</gene>
<evidence type="ECO:0000313" key="2">
    <source>
        <dbReference type="EMBL" id="CAG2219302.1"/>
    </source>
</evidence>
<protein>
    <submittedName>
        <fullName evidence="2">Uncharacterized protein</fullName>
    </submittedName>
</protein>
<keyword evidence="3" id="KW-1185">Reference proteome</keyword>
<evidence type="ECO:0000256" key="1">
    <source>
        <dbReference type="SAM" id="Phobius"/>
    </source>
</evidence>
<reference evidence="2" key="1">
    <citation type="submission" date="2021-03" db="EMBL/GenBank/DDBJ databases">
        <authorList>
            <person name="Bekaert M."/>
        </authorList>
    </citation>
    <scope>NUCLEOTIDE SEQUENCE</scope>
</reference>
<dbReference type="OrthoDB" id="10543679at2759"/>
<keyword evidence="1" id="KW-0812">Transmembrane</keyword>
<accession>A0A8S3SE92</accession>
<keyword evidence="1" id="KW-1133">Transmembrane helix</keyword>
<organism evidence="2 3">
    <name type="scientific">Mytilus edulis</name>
    <name type="common">Blue mussel</name>
    <dbReference type="NCBI Taxonomy" id="6550"/>
    <lineage>
        <taxon>Eukaryota</taxon>
        <taxon>Metazoa</taxon>
        <taxon>Spiralia</taxon>
        <taxon>Lophotrochozoa</taxon>
        <taxon>Mollusca</taxon>
        <taxon>Bivalvia</taxon>
        <taxon>Autobranchia</taxon>
        <taxon>Pteriomorphia</taxon>
        <taxon>Mytilida</taxon>
        <taxon>Mytiloidea</taxon>
        <taxon>Mytilidae</taxon>
        <taxon>Mytilinae</taxon>
        <taxon>Mytilus</taxon>
    </lineage>
</organism>
<keyword evidence="1" id="KW-0472">Membrane</keyword>